<name>A0A4S8PXC1_9HYPH</name>
<reference evidence="1 2" key="1">
    <citation type="submission" date="2019-04" db="EMBL/GenBank/DDBJ databases">
        <title>genome sequence of strain W3.</title>
        <authorList>
            <person name="Gao J."/>
            <person name="Sun J."/>
        </authorList>
    </citation>
    <scope>NUCLEOTIDE SEQUENCE [LARGE SCALE GENOMIC DNA]</scope>
    <source>
        <strain evidence="1 2">W3</strain>
    </source>
</reference>
<accession>A0A4S8PXC1</accession>
<proteinExistence type="predicted"/>
<evidence type="ECO:0000313" key="1">
    <source>
        <dbReference type="EMBL" id="THV34715.1"/>
    </source>
</evidence>
<evidence type="ECO:0000313" key="2">
    <source>
        <dbReference type="Proteomes" id="UP000307378"/>
    </source>
</evidence>
<protein>
    <submittedName>
        <fullName evidence="1">Uncharacterized protein</fullName>
    </submittedName>
</protein>
<dbReference type="EMBL" id="STGU01000007">
    <property type="protein sequence ID" value="THV34715.1"/>
    <property type="molecule type" value="Genomic_DNA"/>
</dbReference>
<dbReference type="Proteomes" id="UP000307378">
    <property type="component" value="Unassembled WGS sequence"/>
</dbReference>
<dbReference type="RefSeq" id="WP_136541396.1">
    <property type="nucleotide sequence ID" value="NZ_STGU01000007.1"/>
</dbReference>
<dbReference type="AlphaFoldDB" id="A0A4S8PXC1"/>
<organism evidence="1 2">
    <name type="scientific">Rhizobium rosettiformans W3</name>
    <dbReference type="NCBI Taxonomy" id="538378"/>
    <lineage>
        <taxon>Bacteria</taxon>
        <taxon>Pseudomonadati</taxon>
        <taxon>Pseudomonadota</taxon>
        <taxon>Alphaproteobacteria</taxon>
        <taxon>Hyphomicrobiales</taxon>
        <taxon>Rhizobiaceae</taxon>
        <taxon>Rhizobium/Agrobacterium group</taxon>
        <taxon>Rhizobium</taxon>
    </lineage>
</organism>
<gene>
    <name evidence="1" type="ORF">FAA86_13585</name>
</gene>
<comment type="caution">
    <text evidence="1">The sequence shown here is derived from an EMBL/GenBank/DDBJ whole genome shotgun (WGS) entry which is preliminary data.</text>
</comment>
<sequence>MAELQYRPWGDFGWLLNGFEKKSWVALSCVATEKRSVSSIIELSKYVDWMSVISIDDPDPMDEATHQQALEKSRNAVVAAVSCKATFHQDELKSSLDTIRERVEECVLRSPNVVLDVTCFPKRWFFPILRFLYQDSRVRNLVIAYTAGEGYAEQISENYELLRPIQTFASIDARADHDVAFIGVGFHSISMLTMFGDDRPKALRLLFPFPPGPPGLKRNWRFVEHIERTMKFADGTVEPFKPLDYLQLSATDASQAFDAMRAVSKNGQKTSLMAPYGPKPISLAMCLFSLAAEARDLPEVPVYYAQPQRYATNYTERAVERHGKLQILGYSVKYEGRQIYQL</sequence>